<gene>
    <name evidence="2" type="ORF">UFOPK2214_00484</name>
</gene>
<dbReference type="SUPFAM" id="SSF101898">
    <property type="entry name" value="NHL repeat"/>
    <property type="match status" value="1"/>
</dbReference>
<dbReference type="Gene3D" id="2.120.10.30">
    <property type="entry name" value="TolB, C-terminal domain"/>
    <property type="match status" value="1"/>
</dbReference>
<feature type="region of interest" description="Disordered" evidence="1">
    <location>
        <begin position="24"/>
        <end position="50"/>
    </location>
</feature>
<accession>A0A6J6KIN5</accession>
<dbReference type="EMBL" id="CAEZWJ010000010">
    <property type="protein sequence ID" value="CAB4649521.1"/>
    <property type="molecule type" value="Genomic_DNA"/>
</dbReference>
<name>A0A6J6KIN5_9ZZZZ</name>
<reference evidence="2" key="1">
    <citation type="submission" date="2020-05" db="EMBL/GenBank/DDBJ databases">
        <authorList>
            <person name="Chiriac C."/>
            <person name="Salcher M."/>
            <person name="Ghai R."/>
            <person name="Kavagutti S V."/>
        </authorList>
    </citation>
    <scope>NUCLEOTIDE SEQUENCE</scope>
</reference>
<evidence type="ECO:0000256" key="1">
    <source>
        <dbReference type="SAM" id="MobiDB-lite"/>
    </source>
</evidence>
<dbReference type="AlphaFoldDB" id="A0A6J6KIN5"/>
<dbReference type="InterPro" id="IPR011042">
    <property type="entry name" value="6-blade_b-propeller_TolB-like"/>
</dbReference>
<protein>
    <submittedName>
        <fullName evidence="2">Unannotated protein</fullName>
    </submittedName>
</protein>
<dbReference type="PROSITE" id="PS51257">
    <property type="entry name" value="PROKAR_LIPOPROTEIN"/>
    <property type="match status" value="1"/>
</dbReference>
<evidence type="ECO:0000313" key="2">
    <source>
        <dbReference type="EMBL" id="CAB4649521.1"/>
    </source>
</evidence>
<organism evidence="2">
    <name type="scientific">freshwater metagenome</name>
    <dbReference type="NCBI Taxonomy" id="449393"/>
    <lineage>
        <taxon>unclassified sequences</taxon>
        <taxon>metagenomes</taxon>
        <taxon>ecological metagenomes</taxon>
    </lineage>
</organism>
<sequence>MKRLVIGLICAVLLAACAGNATESRDSISPQTSTTSTTDPNNPLGCPEDGINYGCPTGPLDTTPDIPDDVLSTSCEKVRATKPDKVEYEPFDSPGIITTSLAIDSDGNKVIGGLMSDVHDFEPSTKIKSVGIAGRTFEFIAKFDAESQFQWIRCFGQSSPMHWYRGITVDVDRLGNVYACDSKLRKFTPQGKLMWEMNRSVEKIVTCKTNLAGNTLVQGETTLMVDSTGKKKWSMKGTYFSSFSSPRGKKLFAASNTELTQLTTSGKMIWSIKFQRRNDIGANGVHIGAGDEFPTEKIGLATDTEGNALVAIPLNKSNDFDPSAKTKMIRPYWIQDLVLAKYSPQGALLWANKLRIPGVKLKTTMRFVDGFDISILPTGEFIVLGGARTQSYANRNRLFLARFTPDGIQKKFEWLYQYNSFVHQLGHELETTENGQVFVTSEFQENAPFLISPTS</sequence>
<proteinExistence type="predicted"/>